<keyword evidence="1" id="KW-0472">Membrane</keyword>
<evidence type="ECO:0000256" key="1">
    <source>
        <dbReference type="SAM" id="Phobius"/>
    </source>
</evidence>
<keyword evidence="1" id="KW-0812">Transmembrane</keyword>
<dbReference type="PANTHER" id="PTHR43478:SF1">
    <property type="entry name" value="NA+_H+ ANTIPORTER NHAC-LIKE C-TERMINAL DOMAIN-CONTAINING PROTEIN"/>
    <property type="match status" value="1"/>
</dbReference>
<evidence type="ECO:0000313" key="2">
    <source>
        <dbReference type="EMBL" id="GAG82041.1"/>
    </source>
</evidence>
<feature type="transmembrane region" description="Helical" evidence="1">
    <location>
        <begin position="20"/>
        <end position="38"/>
    </location>
</feature>
<proteinExistence type="predicted"/>
<accession>X1CCN9</accession>
<gene>
    <name evidence="2" type="ORF">S01H4_33747</name>
</gene>
<feature type="non-terminal residue" evidence="2">
    <location>
        <position position="138"/>
    </location>
</feature>
<name>X1CCN9_9ZZZZ</name>
<sequence length="138" mass="14971">MTLLVAQGFDDPFATMIKALGYNFYPMLALLLVLIIIFSKKDFGPMARSERRAREEGKLLSDNAKPMISDAITSVTCKHGVKPKACNMVIPILTMVLMMPVLLAYTGWSSAMEKMPEAGVVQKVLFAIGQGSGSTAVL</sequence>
<keyword evidence="1" id="KW-1133">Transmembrane helix</keyword>
<organism evidence="2">
    <name type="scientific">marine sediment metagenome</name>
    <dbReference type="NCBI Taxonomy" id="412755"/>
    <lineage>
        <taxon>unclassified sequences</taxon>
        <taxon>metagenomes</taxon>
        <taxon>ecological metagenomes</taxon>
    </lineage>
</organism>
<feature type="transmembrane region" description="Helical" evidence="1">
    <location>
        <begin position="88"/>
        <end position="108"/>
    </location>
</feature>
<comment type="caution">
    <text evidence="2">The sequence shown here is derived from an EMBL/GenBank/DDBJ whole genome shotgun (WGS) entry which is preliminary data.</text>
</comment>
<protein>
    <submittedName>
        <fullName evidence="2">Uncharacterized protein</fullName>
    </submittedName>
</protein>
<dbReference type="PANTHER" id="PTHR43478">
    <property type="entry name" value="NA+/H+ ANTIPORTER-RELATED"/>
    <property type="match status" value="1"/>
</dbReference>
<dbReference type="EMBL" id="BART01017793">
    <property type="protein sequence ID" value="GAG82041.1"/>
    <property type="molecule type" value="Genomic_DNA"/>
</dbReference>
<reference evidence="2" key="1">
    <citation type="journal article" date="2014" name="Front. Microbiol.">
        <title>High frequency of phylogenetically diverse reductive dehalogenase-homologous genes in deep subseafloor sedimentary metagenomes.</title>
        <authorList>
            <person name="Kawai M."/>
            <person name="Futagami T."/>
            <person name="Toyoda A."/>
            <person name="Takaki Y."/>
            <person name="Nishi S."/>
            <person name="Hori S."/>
            <person name="Arai W."/>
            <person name="Tsubouchi T."/>
            <person name="Morono Y."/>
            <person name="Uchiyama I."/>
            <person name="Ito T."/>
            <person name="Fujiyama A."/>
            <person name="Inagaki F."/>
            <person name="Takami H."/>
        </authorList>
    </citation>
    <scope>NUCLEOTIDE SEQUENCE</scope>
    <source>
        <strain evidence="2">Expedition CK06-06</strain>
    </source>
</reference>
<dbReference type="AlphaFoldDB" id="X1CCN9"/>